<dbReference type="Proteomes" id="UP000620025">
    <property type="component" value="Unassembled WGS sequence"/>
</dbReference>
<proteinExistence type="predicted"/>
<comment type="caution">
    <text evidence="1">The sequence shown here is derived from an EMBL/GenBank/DDBJ whole genome shotgun (WGS) entry which is preliminary data.</text>
</comment>
<name>A0ABR9C0X6_9PSED</name>
<evidence type="ECO:0000313" key="1">
    <source>
        <dbReference type="EMBL" id="MBD8770760.1"/>
    </source>
</evidence>
<reference evidence="1 2" key="1">
    <citation type="journal article" date="2020" name="FEMS Microbiol. Ecol.">
        <title>Temporal dynamics of bacterial communities during seed development and maturation.</title>
        <authorList>
            <person name="Chesneau G."/>
            <person name="Torres-Cortes G."/>
            <person name="Briand M."/>
            <person name="Darrasse A."/>
            <person name="Preveaux A."/>
            <person name="Marais C."/>
            <person name="Jacques M.A."/>
            <person name="Shade A."/>
            <person name="Barret M."/>
        </authorList>
    </citation>
    <scope>NUCLEOTIDE SEQUENCE [LARGE SCALE GENOMIC DNA]</scope>
    <source>
        <strain evidence="1 2">CFBP13599</strain>
    </source>
</reference>
<dbReference type="EMBL" id="JACYWZ010000005">
    <property type="protein sequence ID" value="MBD8770760.1"/>
    <property type="molecule type" value="Genomic_DNA"/>
</dbReference>
<gene>
    <name evidence="1" type="ORF">IFT38_14530</name>
</gene>
<evidence type="ECO:0000313" key="2">
    <source>
        <dbReference type="Proteomes" id="UP000620025"/>
    </source>
</evidence>
<protein>
    <submittedName>
        <fullName evidence="1">Uncharacterized protein</fullName>
    </submittedName>
</protein>
<sequence>MSGFPADFYSFSGVGAARGREEVAAVCQVYRGAFFAADDRSYVWP</sequence>
<keyword evidence="2" id="KW-1185">Reference proteome</keyword>
<organism evidence="1 2">
    <name type="scientific">Pseudomonas coleopterorum</name>
    <dbReference type="NCBI Taxonomy" id="1605838"/>
    <lineage>
        <taxon>Bacteria</taxon>
        <taxon>Pseudomonadati</taxon>
        <taxon>Pseudomonadota</taxon>
        <taxon>Gammaproteobacteria</taxon>
        <taxon>Pseudomonadales</taxon>
        <taxon>Pseudomonadaceae</taxon>
        <taxon>Pseudomonas</taxon>
    </lineage>
</organism>
<dbReference type="RefSeq" id="WP_192068365.1">
    <property type="nucleotide sequence ID" value="NZ_JACYWY010000010.1"/>
</dbReference>
<accession>A0ABR9C0X6</accession>